<dbReference type="OrthoDB" id="9773828at2"/>
<name>A0A1V4HGH9_9BACL</name>
<keyword evidence="3" id="KW-1185">Reference proteome</keyword>
<dbReference type="EMBL" id="MBTG01000021">
    <property type="protein sequence ID" value="OPH54655.1"/>
    <property type="molecule type" value="Genomic_DNA"/>
</dbReference>
<dbReference type="AlphaFoldDB" id="A0A1V4HGH9"/>
<dbReference type="InterPro" id="IPR036812">
    <property type="entry name" value="NAD(P)_OxRdtase_dom_sf"/>
</dbReference>
<dbReference type="InterPro" id="IPR023210">
    <property type="entry name" value="NADP_OxRdtase_dom"/>
</dbReference>
<dbReference type="InterPro" id="IPR053135">
    <property type="entry name" value="AKR2_Oxidoreductase"/>
</dbReference>
<organism evidence="2 3">
    <name type="scientific">Paenibacillus ferrarius</name>
    <dbReference type="NCBI Taxonomy" id="1469647"/>
    <lineage>
        <taxon>Bacteria</taxon>
        <taxon>Bacillati</taxon>
        <taxon>Bacillota</taxon>
        <taxon>Bacilli</taxon>
        <taxon>Bacillales</taxon>
        <taxon>Paenibacillaceae</taxon>
        <taxon>Paenibacillus</taxon>
    </lineage>
</organism>
<evidence type="ECO:0000259" key="1">
    <source>
        <dbReference type="Pfam" id="PF00248"/>
    </source>
</evidence>
<sequence length="288" mass="32516">MEKRLFGSTGQQFPILSFGAQRIVDEHNCTEEEAIQIVNRAIDEGITYFDTAPSYSNGQSEERLGKALALQNRRHEVWIATKTHDRTRDGSLKLLEASLKRLQTDHVDEWRLHNIMTMEELDQCFAKGGALEALLEAKEQGLIKHISISGHTNPRVQLEAIERYAFDSALVALSAADHLVYSFAHEFLPKAIEKGVAIIGMKVMALGKLAPWYAKALQYTFSLPISTAIVGMESMAQLEQNLAIAKSFKPMTDLEQLAFLKEIMHLANPDVLRWKSTDWVSGEWYVRE</sequence>
<evidence type="ECO:0000313" key="3">
    <source>
        <dbReference type="Proteomes" id="UP000190626"/>
    </source>
</evidence>
<proteinExistence type="predicted"/>
<dbReference type="STRING" id="1469647.BC351_31035"/>
<comment type="caution">
    <text evidence="2">The sequence shown here is derived from an EMBL/GenBank/DDBJ whole genome shotgun (WGS) entry which is preliminary data.</text>
</comment>
<protein>
    <submittedName>
        <fullName evidence="2">Oxidoreductase</fullName>
    </submittedName>
</protein>
<dbReference type="RefSeq" id="WP_079414905.1">
    <property type="nucleotide sequence ID" value="NZ_MBTG01000021.1"/>
</dbReference>
<dbReference type="Gene3D" id="3.20.20.100">
    <property type="entry name" value="NADP-dependent oxidoreductase domain"/>
    <property type="match status" value="1"/>
</dbReference>
<dbReference type="Proteomes" id="UP000190626">
    <property type="component" value="Unassembled WGS sequence"/>
</dbReference>
<evidence type="ECO:0000313" key="2">
    <source>
        <dbReference type="EMBL" id="OPH54655.1"/>
    </source>
</evidence>
<dbReference type="PANTHER" id="PTHR43312:SF1">
    <property type="entry name" value="NADP-DEPENDENT OXIDOREDUCTASE DOMAIN-CONTAINING PROTEIN"/>
    <property type="match status" value="1"/>
</dbReference>
<reference evidence="3" key="1">
    <citation type="submission" date="2016-07" db="EMBL/GenBank/DDBJ databases">
        <authorList>
            <person name="Florea S."/>
            <person name="Webb J.S."/>
            <person name="Jaromczyk J."/>
            <person name="Schardl C.L."/>
        </authorList>
    </citation>
    <scope>NUCLEOTIDE SEQUENCE [LARGE SCALE GENOMIC DNA]</scope>
    <source>
        <strain evidence="3">CY1</strain>
    </source>
</reference>
<accession>A0A1V4HGH9</accession>
<gene>
    <name evidence="2" type="ORF">BC351_31035</name>
</gene>
<dbReference type="SUPFAM" id="SSF51430">
    <property type="entry name" value="NAD(P)-linked oxidoreductase"/>
    <property type="match status" value="1"/>
</dbReference>
<feature type="domain" description="NADP-dependent oxidoreductase" evidence="1">
    <location>
        <begin position="16"/>
        <end position="217"/>
    </location>
</feature>
<dbReference type="PANTHER" id="PTHR43312">
    <property type="entry name" value="D-THREO-ALDOSE 1-DEHYDROGENASE"/>
    <property type="match status" value="1"/>
</dbReference>
<dbReference type="Pfam" id="PF00248">
    <property type="entry name" value="Aldo_ket_red"/>
    <property type="match status" value="1"/>
</dbReference>
<dbReference type="CDD" id="cd19100">
    <property type="entry name" value="AKR_unchar"/>
    <property type="match status" value="1"/>
</dbReference>